<dbReference type="InterPro" id="IPR001296">
    <property type="entry name" value="Glyco_trans_1"/>
</dbReference>
<evidence type="ECO:0000313" key="4">
    <source>
        <dbReference type="Proteomes" id="UP001314635"/>
    </source>
</evidence>
<accession>A0ABS5GCZ9</accession>
<dbReference type="Gene3D" id="3.40.50.2000">
    <property type="entry name" value="Glycogen Phosphorylase B"/>
    <property type="match status" value="2"/>
</dbReference>
<dbReference type="SUPFAM" id="SSF53756">
    <property type="entry name" value="UDP-Glycosyltransferase/glycogen phosphorylase"/>
    <property type="match status" value="1"/>
</dbReference>
<dbReference type="RefSeq" id="WP_211400739.1">
    <property type="nucleotide sequence ID" value="NZ_JAFCLK010000021.1"/>
</dbReference>
<proteinExistence type="predicted"/>
<evidence type="ECO:0000313" key="3">
    <source>
        <dbReference type="EMBL" id="MBR1138466.1"/>
    </source>
</evidence>
<gene>
    <name evidence="3" type="ORF">JQ619_22100</name>
</gene>
<feature type="domain" description="Glycosyl transferase family 1" evidence="2">
    <location>
        <begin position="196"/>
        <end position="347"/>
    </location>
</feature>
<dbReference type="Pfam" id="PF00534">
    <property type="entry name" value="Glycos_transf_1"/>
    <property type="match status" value="1"/>
</dbReference>
<organism evidence="3 4">
    <name type="scientific">Bradyrhizobium denitrificans</name>
    <dbReference type="NCBI Taxonomy" id="2734912"/>
    <lineage>
        <taxon>Bacteria</taxon>
        <taxon>Pseudomonadati</taxon>
        <taxon>Pseudomonadota</taxon>
        <taxon>Alphaproteobacteria</taxon>
        <taxon>Hyphomicrobiales</taxon>
        <taxon>Nitrobacteraceae</taxon>
        <taxon>Bradyrhizobium</taxon>
    </lineage>
</organism>
<name>A0ABS5GCZ9_9BRAD</name>
<evidence type="ECO:0000259" key="2">
    <source>
        <dbReference type="Pfam" id="PF00534"/>
    </source>
</evidence>
<keyword evidence="4" id="KW-1185">Reference proteome</keyword>
<dbReference type="PANTHER" id="PTHR46401">
    <property type="entry name" value="GLYCOSYLTRANSFERASE WBBK-RELATED"/>
    <property type="match status" value="1"/>
</dbReference>
<dbReference type="CDD" id="cd03809">
    <property type="entry name" value="GT4_MtfB-like"/>
    <property type="match status" value="1"/>
</dbReference>
<dbReference type="PANTHER" id="PTHR46401:SF2">
    <property type="entry name" value="GLYCOSYLTRANSFERASE WBBK-RELATED"/>
    <property type="match status" value="1"/>
</dbReference>
<keyword evidence="1" id="KW-0808">Transferase</keyword>
<dbReference type="EMBL" id="JAFCLK010000021">
    <property type="protein sequence ID" value="MBR1138466.1"/>
    <property type="molecule type" value="Genomic_DNA"/>
</dbReference>
<sequence>MLMMLRTDKPSRRCAINGRFLAQPMTGVQRYAYEIVSALDAILSTEPDAALAFSLVVPPQTRHPIDLQRIELVRTTFGSGHVWDQITLPRHAADVGLNLANFGPLLARRQIVCIHDANTFVVPDSYSRKFGLAYRTLLPIMGRMAARVATVSQFSADMLVKFGVTRRDKIFIAPNGHEHVLRWDSARARLPILQQLTRPYVLLLGSTAKHKNVDVIIRQADALDAAGIDILVAGGAFSIFASDGPAATRRNVHHLGFVEDDQLAALYEGALCLVFPSKTEGFGIPPLEAMAKGCPVISSNAASLTEVGGDAVLYVAPDDGQGWRDAIIRLSQAPDLRRSLSAQGRKRAELFSWKRSADLYLNELLRLATSRPTPSV</sequence>
<comment type="caution">
    <text evidence="3">The sequence shown here is derived from an EMBL/GenBank/DDBJ whole genome shotgun (WGS) entry which is preliminary data.</text>
</comment>
<reference evidence="4" key="1">
    <citation type="journal article" date="2021" name="ISME J.">
        <title>Evolutionary origin and ecological implication of a unique nif island in free-living Bradyrhizobium lineages.</title>
        <authorList>
            <person name="Tao J."/>
        </authorList>
    </citation>
    <scope>NUCLEOTIDE SEQUENCE [LARGE SCALE GENOMIC DNA]</scope>
    <source>
        <strain evidence="4">SZCCT0094</strain>
    </source>
</reference>
<protein>
    <submittedName>
        <fullName evidence="3">Glycosyltransferase family 4 protein</fullName>
    </submittedName>
</protein>
<dbReference type="Proteomes" id="UP001314635">
    <property type="component" value="Unassembled WGS sequence"/>
</dbReference>
<evidence type="ECO:0000256" key="1">
    <source>
        <dbReference type="ARBA" id="ARBA00022679"/>
    </source>
</evidence>